<sequence>MDMQKIHQLSVNLLNANKAAFNHDILGLDNKGDKVHLFSELFIKLSGEHMVTFTKPADGDLYYGELQYEGVTYCAWLRKQQFEENFNVLGGEELERIATA</sequence>
<dbReference type="Proteomes" id="UP001156102">
    <property type="component" value="Unassembled WGS sequence"/>
</dbReference>
<evidence type="ECO:0000313" key="2">
    <source>
        <dbReference type="Proteomes" id="UP001156102"/>
    </source>
</evidence>
<gene>
    <name evidence="1" type="ORF">NK662_14295</name>
</gene>
<proteinExistence type="predicted"/>
<dbReference type="EMBL" id="JANCLT010000007">
    <property type="protein sequence ID" value="MCP8969698.1"/>
    <property type="molecule type" value="Genomic_DNA"/>
</dbReference>
<keyword evidence="2" id="KW-1185">Reference proteome</keyword>
<dbReference type="AlphaFoldDB" id="A0AA41XB93"/>
<organism evidence="1 2">
    <name type="scientific">Ectobacillus ponti</name>
    <dbReference type="NCBI Taxonomy" id="2961894"/>
    <lineage>
        <taxon>Bacteria</taxon>
        <taxon>Bacillati</taxon>
        <taxon>Bacillota</taxon>
        <taxon>Bacilli</taxon>
        <taxon>Bacillales</taxon>
        <taxon>Bacillaceae</taxon>
        <taxon>Ectobacillus</taxon>
    </lineage>
</organism>
<reference evidence="1" key="1">
    <citation type="submission" date="2022-07" db="EMBL/GenBank/DDBJ databases">
        <authorList>
            <person name="Li W.-J."/>
            <person name="Deng Q.-Q."/>
        </authorList>
    </citation>
    <scope>NUCLEOTIDE SEQUENCE</scope>
    <source>
        <strain evidence="1">SYSU M60031</strain>
    </source>
</reference>
<name>A0AA41XB93_9BACI</name>
<accession>A0AA41XB93</accession>
<comment type="caution">
    <text evidence="1">The sequence shown here is derived from an EMBL/GenBank/DDBJ whole genome shotgun (WGS) entry which is preliminary data.</text>
</comment>
<evidence type="ECO:0000313" key="1">
    <source>
        <dbReference type="EMBL" id="MCP8969698.1"/>
    </source>
</evidence>
<dbReference type="RefSeq" id="WP_254759619.1">
    <property type="nucleotide sequence ID" value="NZ_JANCLT010000007.1"/>
</dbReference>
<protein>
    <submittedName>
        <fullName evidence="1">Uncharacterized protein</fullName>
    </submittedName>
</protein>